<dbReference type="RefSeq" id="WP_175394557.1">
    <property type="nucleotide sequence ID" value="NZ_JABMCB010000154.1"/>
</dbReference>
<gene>
    <name evidence="1" type="ORF">HP552_05300</name>
</gene>
<evidence type="ECO:0000313" key="2">
    <source>
        <dbReference type="Proteomes" id="UP000526125"/>
    </source>
</evidence>
<proteinExistence type="predicted"/>
<dbReference type="Proteomes" id="UP000526125">
    <property type="component" value="Unassembled WGS sequence"/>
</dbReference>
<name>A0A7Y6BUG9_9BACL</name>
<protein>
    <recommendedName>
        <fullName evidence="3">RES domain-containing protein</fullName>
    </recommendedName>
</protein>
<accession>A0A7Y6BUG9</accession>
<evidence type="ECO:0000313" key="1">
    <source>
        <dbReference type="EMBL" id="NUU74656.1"/>
    </source>
</evidence>
<dbReference type="EMBL" id="JABMCB010000154">
    <property type="protein sequence ID" value="NUU74656.1"/>
    <property type="molecule type" value="Genomic_DNA"/>
</dbReference>
<comment type="caution">
    <text evidence="1">The sequence shown here is derived from an EMBL/GenBank/DDBJ whole genome shotgun (WGS) entry which is preliminary data.</text>
</comment>
<organism evidence="1 2">
    <name type="scientific">Paenibacillus xylanilyticus</name>
    <dbReference type="NCBI Taxonomy" id="248903"/>
    <lineage>
        <taxon>Bacteria</taxon>
        <taxon>Bacillati</taxon>
        <taxon>Bacillota</taxon>
        <taxon>Bacilli</taxon>
        <taxon>Bacillales</taxon>
        <taxon>Paenibacillaceae</taxon>
        <taxon>Paenibacillus</taxon>
    </lineage>
</organism>
<dbReference type="AlphaFoldDB" id="A0A7Y6BUG9"/>
<reference evidence="1 2" key="1">
    <citation type="submission" date="2020-05" db="EMBL/GenBank/DDBJ databases">
        <title>Genome Sequencing of Type Strains.</title>
        <authorList>
            <person name="Lemaire J.F."/>
            <person name="Inderbitzin P."/>
            <person name="Gregorio O.A."/>
            <person name="Collins S.B."/>
            <person name="Wespe N."/>
            <person name="Knight-Connoni V."/>
        </authorList>
    </citation>
    <scope>NUCLEOTIDE SEQUENCE [LARGE SCALE GENOMIC DNA]</scope>
    <source>
        <strain evidence="1 2">LMG 21957</strain>
    </source>
</reference>
<sequence>MSNTLDLTECVICSSCAADIFEFFEKMGHPIAPYERFVKDHIVPEDPEEETEAVHCDVCNEVLESGKEYHTVNVPHSMVISIADYLSEDIGGCERCHGNERRGFEYAFNKGEPEDSHIDLGGSAHTAGSFLDWHGVPEVLIPVFVQLIRCNCGYGREHEDGNNPGGGIFKEEDDIYTYSEVDYTFGFGEFETKEFLEFAERYGEKISDEDLYSFKEILRTKPLLAYKDATGVAIYNVLKSHFDNENHAVLQSNEVKLYRGRTRPRDSGKQFEVEDMWAAPLGKTSHGRYNFIGVSVLYVTDQERAIPLELNPTHDQLIDVVTFDICKKRLKLFDLGSFDPTFQGFFNEVNEENNTVKSAYLLPNYIGACCSDIGYDGIKYLGVHQSEEGVEYVNYALFDIKHGLDLVAEKEVKTYKPKISIALELQEIKKPAEPLSPESVF</sequence>
<keyword evidence="2" id="KW-1185">Reference proteome</keyword>
<evidence type="ECO:0008006" key="3">
    <source>
        <dbReference type="Google" id="ProtNLM"/>
    </source>
</evidence>